<accession>A0A6B3NLM3</accession>
<dbReference type="Pfam" id="PF18563">
    <property type="entry name" value="TubC_N"/>
    <property type="match status" value="1"/>
</dbReference>
<evidence type="ECO:0000313" key="2">
    <source>
        <dbReference type="EMBL" id="NER32387.1"/>
    </source>
</evidence>
<evidence type="ECO:0000259" key="1">
    <source>
        <dbReference type="Pfam" id="PF18563"/>
    </source>
</evidence>
<dbReference type="InterPro" id="IPR044894">
    <property type="entry name" value="TubC_N_sf"/>
</dbReference>
<reference evidence="2" key="1">
    <citation type="submission" date="2019-11" db="EMBL/GenBank/DDBJ databases">
        <title>Genomic insights into an expanded diversity of filamentous marine cyanobacteria reveals the extraordinary biosynthetic potential of Moorea and Okeania.</title>
        <authorList>
            <person name="Ferreira Leao T."/>
            <person name="Wang M."/>
            <person name="Moss N."/>
            <person name="Da Silva R."/>
            <person name="Sanders J."/>
            <person name="Nurk S."/>
            <person name="Gurevich A."/>
            <person name="Humphrey G."/>
            <person name="Reher R."/>
            <person name="Zhu Q."/>
            <person name="Belda-Ferre P."/>
            <person name="Glukhov E."/>
            <person name="Rex R."/>
            <person name="Dorrestein P.C."/>
            <person name="Knight R."/>
            <person name="Pevzner P."/>
            <person name="Gerwick W.H."/>
            <person name="Gerwick L."/>
        </authorList>
    </citation>
    <scope>NUCLEOTIDE SEQUENCE</scope>
    <source>
        <strain evidence="2">SIO1C4</strain>
    </source>
</reference>
<proteinExistence type="predicted"/>
<feature type="non-terminal residue" evidence="2">
    <location>
        <position position="104"/>
    </location>
</feature>
<gene>
    <name evidence="2" type="ORF">F6J89_33530</name>
</gene>
<dbReference type="EMBL" id="JAAHFQ010001216">
    <property type="protein sequence ID" value="NER32387.1"/>
    <property type="molecule type" value="Genomic_DNA"/>
</dbReference>
<dbReference type="AlphaFoldDB" id="A0A6B3NLM3"/>
<name>A0A6B3NLM3_9CYAN</name>
<dbReference type="Gene3D" id="1.10.10.1830">
    <property type="entry name" value="Non-ribosomal peptide synthase, adenylation domain"/>
    <property type="match status" value="1"/>
</dbReference>
<sequence>MDLHLLLNDLSNKGIKLSANGSFLNVDAPKGLMTTELRESLVEHKAEILMLLHQSSISASDTSLPAVVPAPESRYKPFPLTDMQHAFWVGRSGVFELGNVANHG</sequence>
<comment type="caution">
    <text evidence="2">The sequence shown here is derived from an EMBL/GenBank/DDBJ whole genome shotgun (WGS) entry which is preliminary data.</text>
</comment>
<feature type="domain" description="TubC N-terminal docking" evidence="1">
    <location>
        <begin position="6"/>
        <end position="54"/>
    </location>
</feature>
<organism evidence="2">
    <name type="scientific">Symploca sp. SIO1C4</name>
    <dbReference type="NCBI Taxonomy" id="2607765"/>
    <lineage>
        <taxon>Bacteria</taxon>
        <taxon>Bacillati</taxon>
        <taxon>Cyanobacteriota</taxon>
        <taxon>Cyanophyceae</taxon>
        <taxon>Coleofasciculales</taxon>
        <taxon>Coleofasciculaceae</taxon>
        <taxon>Symploca</taxon>
    </lineage>
</organism>
<protein>
    <recommendedName>
        <fullName evidence="1">TubC N-terminal docking domain-containing protein</fullName>
    </recommendedName>
</protein>
<dbReference type="InterPro" id="IPR041464">
    <property type="entry name" value="TubC_N"/>
</dbReference>